<evidence type="ECO:0000256" key="9">
    <source>
        <dbReference type="ARBA" id="ARBA00030128"/>
    </source>
</evidence>
<accession>A0ABT4RGV2</accession>
<name>A0ABT4RGV2_9ACTN</name>
<keyword evidence="5 11" id="KW-0808">Transferase</keyword>
<evidence type="ECO:0000256" key="8">
    <source>
        <dbReference type="ARBA" id="ARBA00022840"/>
    </source>
</evidence>
<dbReference type="CDD" id="cd00071">
    <property type="entry name" value="GMPK"/>
    <property type="match status" value="1"/>
</dbReference>
<dbReference type="SMART" id="SM00072">
    <property type="entry name" value="GuKc"/>
    <property type="match status" value="1"/>
</dbReference>
<keyword evidence="7 11" id="KW-0418">Kinase</keyword>
<dbReference type="InterPro" id="IPR017665">
    <property type="entry name" value="Guanylate_kinase"/>
</dbReference>
<organism evidence="13 14">
    <name type="scientific">Solirubrobacter deserti</name>
    <dbReference type="NCBI Taxonomy" id="2282478"/>
    <lineage>
        <taxon>Bacteria</taxon>
        <taxon>Bacillati</taxon>
        <taxon>Actinomycetota</taxon>
        <taxon>Thermoleophilia</taxon>
        <taxon>Solirubrobacterales</taxon>
        <taxon>Solirubrobacteraceae</taxon>
        <taxon>Solirubrobacter</taxon>
    </lineage>
</organism>
<keyword evidence="14" id="KW-1185">Reference proteome</keyword>
<dbReference type="Gene3D" id="3.40.50.300">
    <property type="entry name" value="P-loop containing nucleotide triphosphate hydrolases"/>
    <property type="match status" value="1"/>
</dbReference>
<dbReference type="HAMAP" id="MF_00328">
    <property type="entry name" value="Guanylate_kinase"/>
    <property type="match status" value="1"/>
</dbReference>
<dbReference type="Gene3D" id="3.30.63.10">
    <property type="entry name" value="Guanylate Kinase phosphate binding domain"/>
    <property type="match status" value="1"/>
</dbReference>
<dbReference type="Proteomes" id="UP001147700">
    <property type="component" value="Unassembled WGS sequence"/>
</dbReference>
<evidence type="ECO:0000313" key="13">
    <source>
        <dbReference type="EMBL" id="MDA0137771.1"/>
    </source>
</evidence>
<evidence type="ECO:0000256" key="10">
    <source>
        <dbReference type="ARBA" id="ARBA00048594"/>
    </source>
</evidence>
<keyword evidence="6 11" id="KW-0547">Nucleotide-binding</keyword>
<proteinExistence type="inferred from homology"/>
<dbReference type="InterPro" id="IPR008145">
    <property type="entry name" value="GK/Ca_channel_bsu"/>
</dbReference>
<evidence type="ECO:0000256" key="11">
    <source>
        <dbReference type="HAMAP-Rule" id="MF_00328"/>
    </source>
</evidence>
<evidence type="ECO:0000259" key="12">
    <source>
        <dbReference type="PROSITE" id="PS50052"/>
    </source>
</evidence>
<comment type="caution">
    <text evidence="13">The sequence shown here is derived from an EMBL/GenBank/DDBJ whole genome shotgun (WGS) entry which is preliminary data.</text>
</comment>
<dbReference type="PANTHER" id="PTHR23117">
    <property type="entry name" value="GUANYLATE KINASE-RELATED"/>
    <property type="match status" value="1"/>
</dbReference>
<dbReference type="PANTHER" id="PTHR23117:SF13">
    <property type="entry name" value="GUANYLATE KINASE"/>
    <property type="match status" value="1"/>
</dbReference>
<evidence type="ECO:0000313" key="14">
    <source>
        <dbReference type="Proteomes" id="UP001147700"/>
    </source>
</evidence>
<feature type="binding site" evidence="11">
    <location>
        <begin position="10"/>
        <end position="17"/>
    </location>
    <ligand>
        <name>ATP</name>
        <dbReference type="ChEBI" id="CHEBI:30616"/>
    </ligand>
</feature>
<dbReference type="NCBIfam" id="TIGR03263">
    <property type="entry name" value="guanyl_kin"/>
    <property type="match status" value="1"/>
</dbReference>
<dbReference type="Pfam" id="PF00625">
    <property type="entry name" value="Guanylate_kin"/>
    <property type="match status" value="1"/>
</dbReference>
<sequence>MSGTVFVITGPSGVGKGTLIRTLLERMPELELAVSATTRSPRPGEEHGVHYHFLDDVEFDRRVIEGDFVEHAEYSGRRYGTLRSELEKRIAEGHSVVLEIEVQGARQIAQTMPDAVRIFIAPPSEETLRLRLVGRGTDDMDQIERRLEVAKAELAAQDEFAHIVHNDRLDEAVGELERIVRGA</sequence>
<comment type="similarity">
    <text evidence="2 11">Belongs to the guanylate kinase family.</text>
</comment>
<protein>
    <recommendedName>
        <fullName evidence="4 11">Guanylate kinase</fullName>
        <ecNumber evidence="3 11">2.7.4.8</ecNumber>
    </recommendedName>
    <alternativeName>
        <fullName evidence="9 11">GMP kinase</fullName>
    </alternativeName>
</protein>
<dbReference type="InterPro" id="IPR008144">
    <property type="entry name" value="Guanylate_kin-like_dom"/>
</dbReference>
<evidence type="ECO:0000256" key="5">
    <source>
        <dbReference type="ARBA" id="ARBA00022679"/>
    </source>
</evidence>
<dbReference type="InterPro" id="IPR020590">
    <property type="entry name" value="Guanylate_kinase_CS"/>
</dbReference>
<comment type="subcellular location">
    <subcellularLocation>
        <location evidence="11">Cytoplasm</location>
    </subcellularLocation>
</comment>
<feature type="domain" description="Guanylate kinase-like" evidence="12">
    <location>
        <begin position="3"/>
        <end position="181"/>
    </location>
</feature>
<gene>
    <name evidence="11 13" type="primary">gmk</name>
    <name evidence="13" type="ORF">OJ962_09700</name>
</gene>
<dbReference type="EC" id="2.7.4.8" evidence="3 11"/>
<evidence type="ECO:0000256" key="2">
    <source>
        <dbReference type="ARBA" id="ARBA00005790"/>
    </source>
</evidence>
<comment type="function">
    <text evidence="1 11">Essential for recycling GMP and indirectly, cGMP.</text>
</comment>
<dbReference type="PROSITE" id="PS50052">
    <property type="entry name" value="GUANYLATE_KINASE_2"/>
    <property type="match status" value="1"/>
</dbReference>
<keyword evidence="8 11" id="KW-0067">ATP-binding</keyword>
<dbReference type="RefSeq" id="WP_202952959.1">
    <property type="nucleotide sequence ID" value="NZ_JAPCID010000011.1"/>
</dbReference>
<evidence type="ECO:0000256" key="6">
    <source>
        <dbReference type="ARBA" id="ARBA00022741"/>
    </source>
</evidence>
<dbReference type="GO" id="GO:0004385">
    <property type="term" value="F:GMP kinase activity"/>
    <property type="evidence" value="ECO:0007669"/>
    <property type="project" value="UniProtKB-EC"/>
</dbReference>
<evidence type="ECO:0000256" key="1">
    <source>
        <dbReference type="ARBA" id="ARBA00003531"/>
    </source>
</evidence>
<dbReference type="EMBL" id="JAPCID010000011">
    <property type="protein sequence ID" value="MDA0137771.1"/>
    <property type="molecule type" value="Genomic_DNA"/>
</dbReference>
<evidence type="ECO:0000256" key="7">
    <source>
        <dbReference type="ARBA" id="ARBA00022777"/>
    </source>
</evidence>
<evidence type="ECO:0000256" key="4">
    <source>
        <dbReference type="ARBA" id="ARBA00016296"/>
    </source>
</evidence>
<dbReference type="PROSITE" id="PS00856">
    <property type="entry name" value="GUANYLATE_KINASE_1"/>
    <property type="match status" value="1"/>
</dbReference>
<evidence type="ECO:0000256" key="3">
    <source>
        <dbReference type="ARBA" id="ARBA00012961"/>
    </source>
</evidence>
<keyword evidence="11" id="KW-0963">Cytoplasm</keyword>
<dbReference type="InterPro" id="IPR027417">
    <property type="entry name" value="P-loop_NTPase"/>
</dbReference>
<reference evidence="13" key="1">
    <citation type="submission" date="2022-10" db="EMBL/GenBank/DDBJ databases">
        <title>The WGS of Solirubrobacter sp. CPCC 204708.</title>
        <authorList>
            <person name="Jiang Z."/>
        </authorList>
    </citation>
    <scope>NUCLEOTIDE SEQUENCE</scope>
    <source>
        <strain evidence="13">CPCC 204708</strain>
    </source>
</reference>
<dbReference type="SUPFAM" id="SSF52540">
    <property type="entry name" value="P-loop containing nucleoside triphosphate hydrolases"/>
    <property type="match status" value="1"/>
</dbReference>
<comment type="catalytic activity">
    <reaction evidence="10 11">
        <text>GMP + ATP = GDP + ADP</text>
        <dbReference type="Rhea" id="RHEA:20780"/>
        <dbReference type="ChEBI" id="CHEBI:30616"/>
        <dbReference type="ChEBI" id="CHEBI:58115"/>
        <dbReference type="ChEBI" id="CHEBI:58189"/>
        <dbReference type="ChEBI" id="CHEBI:456216"/>
        <dbReference type="EC" id="2.7.4.8"/>
    </reaction>
</comment>